<dbReference type="Proteomes" id="UP001524502">
    <property type="component" value="Unassembled WGS sequence"/>
</dbReference>
<protein>
    <recommendedName>
        <fullName evidence="1">UPF0597 protein NE619_03685</fullName>
    </recommendedName>
</protein>
<dbReference type="PIRSF" id="PIRSF006054">
    <property type="entry name" value="UCP006054"/>
    <property type="match status" value="1"/>
</dbReference>
<dbReference type="GO" id="GO:0003941">
    <property type="term" value="F:L-serine ammonia-lyase activity"/>
    <property type="evidence" value="ECO:0007669"/>
    <property type="project" value="UniProtKB-EC"/>
</dbReference>
<keyword evidence="4" id="KW-1185">Reference proteome</keyword>
<dbReference type="HAMAP" id="MF_01845">
    <property type="entry name" value="UPF0597"/>
    <property type="match status" value="1"/>
</dbReference>
<gene>
    <name evidence="3" type="ORF">NE619_03685</name>
</gene>
<evidence type="ECO:0000256" key="1">
    <source>
        <dbReference type="HAMAP-Rule" id="MF_01845"/>
    </source>
</evidence>
<dbReference type="InterPro" id="IPR005130">
    <property type="entry name" value="Ser_deHydtase-like_asu"/>
</dbReference>
<evidence type="ECO:0000259" key="2">
    <source>
        <dbReference type="Pfam" id="PF03313"/>
    </source>
</evidence>
<feature type="domain" description="Serine dehydratase-like alpha subunit" evidence="2">
    <location>
        <begin position="162"/>
        <end position="417"/>
    </location>
</feature>
<keyword evidence="3" id="KW-0456">Lyase</keyword>
<accession>A0ABT1RKU9</accession>
<dbReference type="PANTHER" id="PTHR30501:SF2">
    <property type="entry name" value="UPF0597 PROTEIN YHAM"/>
    <property type="match status" value="1"/>
</dbReference>
<dbReference type="InterPro" id="IPR021144">
    <property type="entry name" value="UPF0597"/>
</dbReference>
<comment type="similarity">
    <text evidence="1">Belongs to the UPF0597 family.</text>
</comment>
<name>A0ABT1RKU9_9FIRM</name>
<dbReference type="EMBL" id="JANFXK010000003">
    <property type="protein sequence ID" value="MCQ4635818.1"/>
    <property type="molecule type" value="Genomic_DNA"/>
</dbReference>
<dbReference type="RefSeq" id="WP_256131009.1">
    <property type="nucleotide sequence ID" value="NZ_JANFXK010000003.1"/>
</dbReference>
<organism evidence="3 4">
    <name type="scientific">Anaerovorax odorimutans</name>
    <dbReference type="NCBI Taxonomy" id="109327"/>
    <lineage>
        <taxon>Bacteria</taxon>
        <taxon>Bacillati</taxon>
        <taxon>Bacillota</taxon>
        <taxon>Clostridia</taxon>
        <taxon>Peptostreptococcales</taxon>
        <taxon>Anaerovoracaceae</taxon>
        <taxon>Anaerovorax</taxon>
    </lineage>
</organism>
<proteinExistence type="inferred from homology"/>
<evidence type="ECO:0000313" key="3">
    <source>
        <dbReference type="EMBL" id="MCQ4635818.1"/>
    </source>
</evidence>
<reference evidence="3 4" key="1">
    <citation type="submission" date="2022-06" db="EMBL/GenBank/DDBJ databases">
        <title>Isolation of gut microbiota from human fecal samples.</title>
        <authorList>
            <person name="Pamer E.G."/>
            <person name="Barat B."/>
            <person name="Waligurski E."/>
            <person name="Medina S."/>
            <person name="Paddock L."/>
            <person name="Mostad J."/>
        </authorList>
    </citation>
    <scope>NUCLEOTIDE SEQUENCE [LARGE SCALE GENOMIC DNA]</scope>
    <source>
        <strain evidence="3 4">SL.3.17</strain>
    </source>
</reference>
<sequence>MDEKTAASYIRILEKELIPALGCTEPGALAYAAAKAVQILGKFPQSMSVNCSGNIIKNVKGVFVPNSGGLRGVEAAAILGAVIGDPSKELNVLEQAGEVDREKTRSLLAADFCTCTLQEGEDNLYIDISVLAGDESARVIIKNTHTNIVLIQHNEELLLDKKDEKNTSGTDDKERLNIKDIVAFADQYDITPLTELLEQQIQVNCAIAQAGLDENYGACVGKTLLETEGSSVHVRAKAKAAAGSDARMGGSCLPVIINSGSGNQGITVTVPVVEYAEELQLSREKLHRALVLSNLISIHIKHYIGNLSAFCGAVSAACGSGAAITYMHGGSLLQISSTIVNTLANVGGIVCDGAKASCAAKIASALDAAIMAHNMSMRSRGFQAGEGFITEDIESTIANMGYIGREGMKTTDIEILKLMLKNRICD</sequence>
<dbReference type="PANTHER" id="PTHR30501">
    <property type="entry name" value="UPF0597 PROTEIN YHAM"/>
    <property type="match status" value="1"/>
</dbReference>
<dbReference type="Pfam" id="PF03313">
    <property type="entry name" value="SDH_alpha"/>
    <property type="match status" value="1"/>
</dbReference>
<comment type="caution">
    <text evidence="3">The sequence shown here is derived from an EMBL/GenBank/DDBJ whole genome shotgun (WGS) entry which is preliminary data.</text>
</comment>
<evidence type="ECO:0000313" key="4">
    <source>
        <dbReference type="Proteomes" id="UP001524502"/>
    </source>
</evidence>